<proteinExistence type="predicted"/>
<keyword evidence="3" id="KW-1185">Reference proteome</keyword>
<dbReference type="Proteomes" id="UP000738349">
    <property type="component" value="Unassembled WGS sequence"/>
</dbReference>
<gene>
    <name evidence="2" type="ORF">EDB81DRAFT_889383</name>
</gene>
<organism evidence="2 3">
    <name type="scientific">Dactylonectria macrodidyma</name>
    <dbReference type="NCBI Taxonomy" id="307937"/>
    <lineage>
        <taxon>Eukaryota</taxon>
        <taxon>Fungi</taxon>
        <taxon>Dikarya</taxon>
        <taxon>Ascomycota</taxon>
        <taxon>Pezizomycotina</taxon>
        <taxon>Sordariomycetes</taxon>
        <taxon>Hypocreomycetidae</taxon>
        <taxon>Hypocreales</taxon>
        <taxon>Nectriaceae</taxon>
        <taxon>Dactylonectria</taxon>
    </lineage>
</organism>
<dbReference type="EMBL" id="JAGMUV010000019">
    <property type="protein sequence ID" value="KAH7127587.1"/>
    <property type="molecule type" value="Genomic_DNA"/>
</dbReference>
<feature type="chain" id="PRO_5040291016" evidence="1">
    <location>
        <begin position="21"/>
        <end position="83"/>
    </location>
</feature>
<dbReference type="OrthoDB" id="5186115at2759"/>
<evidence type="ECO:0000313" key="2">
    <source>
        <dbReference type="EMBL" id="KAH7127587.1"/>
    </source>
</evidence>
<evidence type="ECO:0000256" key="1">
    <source>
        <dbReference type="SAM" id="SignalP"/>
    </source>
</evidence>
<evidence type="ECO:0000313" key="3">
    <source>
        <dbReference type="Proteomes" id="UP000738349"/>
    </source>
</evidence>
<comment type="caution">
    <text evidence="2">The sequence shown here is derived from an EMBL/GenBank/DDBJ whole genome shotgun (WGS) entry which is preliminary data.</text>
</comment>
<keyword evidence="1" id="KW-0732">Signal</keyword>
<dbReference type="AlphaFoldDB" id="A0A9P9DZ10"/>
<accession>A0A9P9DZ10</accession>
<name>A0A9P9DZ10_9HYPO</name>
<sequence>MKATGVMAMFLAVMAATSSALPESLPMGVEVVERDGITIVHKVPHQMPPRELESRCANCRGQGQRCTIGDGHCYKESPPLYCT</sequence>
<protein>
    <submittedName>
        <fullName evidence="2">Uncharacterized protein</fullName>
    </submittedName>
</protein>
<reference evidence="2" key="1">
    <citation type="journal article" date="2021" name="Nat. Commun.">
        <title>Genetic determinants of endophytism in the Arabidopsis root mycobiome.</title>
        <authorList>
            <person name="Mesny F."/>
            <person name="Miyauchi S."/>
            <person name="Thiergart T."/>
            <person name="Pickel B."/>
            <person name="Atanasova L."/>
            <person name="Karlsson M."/>
            <person name="Huettel B."/>
            <person name="Barry K.W."/>
            <person name="Haridas S."/>
            <person name="Chen C."/>
            <person name="Bauer D."/>
            <person name="Andreopoulos W."/>
            <person name="Pangilinan J."/>
            <person name="LaButti K."/>
            <person name="Riley R."/>
            <person name="Lipzen A."/>
            <person name="Clum A."/>
            <person name="Drula E."/>
            <person name="Henrissat B."/>
            <person name="Kohler A."/>
            <person name="Grigoriev I.V."/>
            <person name="Martin F.M."/>
            <person name="Hacquard S."/>
        </authorList>
    </citation>
    <scope>NUCLEOTIDE SEQUENCE</scope>
    <source>
        <strain evidence="2">MPI-CAGE-AT-0147</strain>
    </source>
</reference>
<feature type="signal peptide" evidence="1">
    <location>
        <begin position="1"/>
        <end position="20"/>
    </location>
</feature>